<proteinExistence type="predicted"/>
<dbReference type="AlphaFoldDB" id="A0A074M4U7"/>
<dbReference type="RefSeq" id="WP_051699173.1">
    <property type="nucleotide sequence ID" value="NZ_JMIW01000004.1"/>
</dbReference>
<organism evidence="1 2">
    <name type="scientific">Erythrobacter longus</name>
    <dbReference type="NCBI Taxonomy" id="1044"/>
    <lineage>
        <taxon>Bacteria</taxon>
        <taxon>Pseudomonadati</taxon>
        <taxon>Pseudomonadota</taxon>
        <taxon>Alphaproteobacteria</taxon>
        <taxon>Sphingomonadales</taxon>
        <taxon>Erythrobacteraceae</taxon>
        <taxon>Erythrobacter/Porphyrobacter group</taxon>
        <taxon>Erythrobacter</taxon>
    </lineage>
</organism>
<dbReference type="CDD" id="cd08916">
    <property type="entry name" value="TrHb3_P"/>
    <property type="match status" value="1"/>
</dbReference>
<dbReference type="GO" id="GO:0019825">
    <property type="term" value="F:oxygen binding"/>
    <property type="evidence" value="ECO:0007669"/>
    <property type="project" value="InterPro"/>
</dbReference>
<gene>
    <name evidence="1" type="ORF">EH31_11120</name>
</gene>
<dbReference type="InterPro" id="IPR009050">
    <property type="entry name" value="Globin-like_sf"/>
</dbReference>
<keyword evidence="2" id="KW-1185">Reference proteome</keyword>
<evidence type="ECO:0008006" key="3">
    <source>
        <dbReference type="Google" id="ProtNLM"/>
    </source>
</evidence>
<dbReference type="OrthoDB" id="25954at2"/>
<dbReference type="SUPFAM" id="SSF46458">
    <property type="entry name" value="Globin-like"/>
    <property type="match status" value="1"/>
</dbReference>
<dbReference type="STRING" id="1044.EH31_11120"/>
<protein>
    <recommendedName>
        <fullName evidence="3">Preprotein translocase subunit TatC</fullName>
    </recommendedName>
</protein>
<dbReference type="InterPro" id="IPR012292">
    <property type="entry name" value="Globin/Proto"/>
</dbReference>
<accession>A0A074M4U7</accession>
<evidence type="ECO:0000313" key="2">
    <source>
        <dbReference type="Proteomes" id="UP000027647"/>
    </source>
</evidence>
<evidence type="ECO:0000313" key="1">
    <source>
        <dbReference type="EMBL" id="KEO89701.1"/>
    </source>
</evidence>
<name>A0A074M4U7_ERYLO</name>
<comment type="caution">
    <text evidence="1">The sequence shown here is derived from an EMBL/GenBank/DDBJ whole genome shotgun (WGS) entry which is preliminary data.</text>
</comment>
<sequence>MHAPIEKTRQEVRNARAEKRAHAVACGVDEQFVSIMVESFYASIRKDDLLASIFAHRISDWPEHLERMKTFWRSILFNSGEFSGNPMAKHMAIPDLEERHFARWLELFYATLQSLEAQPDGTALVAQRARAIADSLFTGISIRRDGLAGSKAGRNLPHV</sequence>
<dbReference type="EMBL" id="JMIW01000004">
    <property type="protein sequence ID" value="KEO89701.1"/>
    <property type="molecule type" value="Genomic_DNA"/>
</dbReference>
<dbReference type="GO" id="GO:0020037">
    <property type="term" value="F:heme binding"/>
    <property type="evidence" value="ECO:0007669"/>
    <property type="project" value="InterPro"/>
</dbReference>
<dbReference type="Proteomes" id="UP000027647">
    <property type="component" value="Unassembled WGS sequence"/>
</dbReference>
<dbReference type="Gene3D" id="1.10.490.10">
    <property type="entry name" value="Globins"/>
    <property type="match status" value="1"/>
</dbReference>
<dbReference type="eggNOG" id="COG2346">
    <property type="taxonomic scope" value="Bacteria"/>
</dbReference>
<reference evidence="1 2" key="1">
    <citation type="submission" date="2014-04" db="EMBL/GenBank/DDBJ databases">
        <title>A comprehensive comparison of genomes of Erythrobacter spp. strains.</title>
        <authorList>
            <person name="Zheng Q."/>
        </authorList>
    </citation>
    <scope>NUCLEOTIDE SEQUENCE [LARGE SCALE GENOMIC DNA]</scope>
    <source>
        <strain evidence="1 2">DSM 6997</strain>
    </source>
</reference>